<dbReference type="Proteomes" id="UP001442494">
    <property type="component" value="Unassembled WGS sequence"/>
</dbReference>
<keyword evidence="2" id="KW-1185">Reference proteome</keyword>
<proteinExistence type="predicted"/>
<organism evidence="1 2">
    <name type="scientific">Funiculus sociatus GB2-A5</name>
    <dbReference type="NCBI Taxonomy" id="2933946"/>
    <lineage>
        <taxon>Bacteria</taxon>
        <taxon>Bacillati</taxon>
        <taxon>Cyanobacteriota</taxon>
        <taxon>Cyanophyceae</taxon>
        <taxon>Coleofasciculales</taxon>
        <taxon>Coleofasciculaceae</taxon>
        <taxon>Funiculus</taxon>
    </lineage>
</organism>
<comment type="caution">
    <text evidence="1">The sequence shown here is derived from an EMBL/GenBank/DDBJ whole genome shotgun (WGS) entry which is preliminary data.</text>
</comment>
<protein>
    <submittedName>
        <fullName evidence="1">Uncharacterized protein</fullName>
    </submittedName>
</protein>
<reference evidence="1 2" key="1">
    <citation type="submission" date="2022-04" db="EMBL/GenBank/DDBJ databases">
        <title>Positive selection, recombination, and allopatry shape intraspecific diversity of widespread and dominant cyanobacteria.</title>
        <authorList>
            <person name="Wei J."/>
            <person name="Shu W."/>
            <person name="Hu C."/>
        </authorList>
    </citation>
    <scope>NUCLEOTIDE SEQUENCE [LARGE SCALE GENOMIC DNA]</scope>
    <source>
        <strain evidence="1 2">GB2-A5</strain>
    </source>
</reference>
<evidence type="ECO:0000313" key="2">
    <source>
        <dbReference type="Proteomes" id="UP001442494"/>
    </source>
</evidence>
<name>A0ABV0JV44_9CYAN</name>
<sequence>MRSSLFLRVPQKGASLAKLGRSHFLQHSRELLCDRMERNLNAIRQNMSSR</sequence>
<gene>
    <name evidence="1" type="ORF">NDI37_23095</name>
</gene>
<accession>A0ABV0JV44</accession>
<dbReference type="EMBL" id="JAMPKK010000067">
    <property type="protein sequence ID" value="MEP0867340.1"/>
    <property type="molecule type" value="Genomic_DNA"/>
</dbReference>
<evidence type="ECO:0000313" key="1">
    <source>
        <dbReference type="EMBL" id="MEP0867340.1"/>
    </source>
</evidence>